<organism evidence="2 3">
    <name type="scientific">Methanobacterium congolense</name>
    <dbReference type="NCBI Taxonomy" id="118062"/>
    <lineage>
        <taxon>Archaea</taxon>
        <taxon>Methanobacteriati</taxon>
        <taxon>Methanobacteriota</taxon>
        <taxon>Methanomada group</taxon>
        <taxon>Methanobacteria</taxon>
        <taxon>Methanobacteriales</taxon>
        <taxon>Methanobacteriaceae</taxon>
        <taxon>Methanobacterium</taxon>
    </lineage>
</organism>
<dbReference type="STRING" id="118062.MCBB_1907"/>
<dbReference type="OrthoDB" id="18795at2157"/>
<comment type="similarity">
    <text evidence="1">Belongs to the UPF0216 family.</text>
</comment>
<reference evidence="2 3" key="1">
    <citation type="submission" date="2016-08" db="EMBL/GenBank/DDBJ databases">
        <authorList>
            <person name="Seilhamer J.J."/>
        </authorList>
    </citation>
    <scope>NUCLEOTIDE SEQUENCE [LARGE SCALE GENOMIC DNA]</scope>
    <source>
        <strain evidence="2">Buetzberg</strain>
    </source>
</reference>
<evidence type="ECO:0000256" key="1">
    <source>
        <dbReference type="HAMAP-Rule" id="MF_00585"/>
    </source>
</evidence>
<evidence type="ECO:0000313" key="3">
    <source>
        <dbReference type="Proteomes" id="UP000094707"/>
    </source>
</evidence>
<dbReference type="KEGG" id="mcub:MCBB_1907"/>
<dbReference type="Pfam" id="PF01886">
    <property type="entry name" value="DUF61"/>
    <property type="match status" value="1"/>
</dbReference>
<protein>
    <recommendedName>
        <fullName evidence="1">UPF0216 protein MCBB_1907</fullName>
    </recommendedName>
</protein>
<dbReference type="InterPro" id="IPR002746">
    <property type="entry name" value="UPF0216"/>
</dbReference>
<keyword evidence="3" id="KW-1185">Reference proteome</keyword>
<dbReference type="GeneID" id="30412746"/>
<dbReference type="AlphaFoldDB" id="A0A1D3L4I6"/>
<evidence type="ECO:0000313" key="2">
    <source>
        <dbReference type="EMBL" id="SCG86456.1"/>
    </source>
</evidence>
<accession>A0A1D3L4I6</accession>
<gene>
    <name evidence="2" type="ORF">MCBB_1907</name>
</gene>
<dbReference type="NCBIfam" id="NF003153">
    <property type="entry name" value="PRK04115.1"/>
    <property type="match status" value="1"/>
</dbReference>
<dbReference type="RefSeq" id="WP_071907519.1">
    <property type="nucleotide sequence ID" value="NZ_LT607756.1"/>
</dbReference>
<dbReference type="EMBL" id="LT607756">
    <property type="protein sequence ID" value="SCG86456.1"/>
    <property type="molecule type" value="Genomic_DNA"/>
</dbReference>
<dbReference type="HAMAP" id="MF_00585">
    <property type="entry name" value="UPF0216"/>
    <property type="match status" value="1"/>
</dbReference>
<name>A0A1D3L4I6_9EURY</name>
<dbReference type="PIRSF" id="PIRSF005264">
    <property type="entry name" value="UCP005264"/>
    <property type="match status" value="1"/>
</dbReference>
<dbReference type="Proteomes" id="UP000094707">
    <property type="component" value="Chromosome I"/>
</dbReference>
<proteinExistence type="inferred from homology"/>
<sequence length="134" mass="15575">MTDPNRADRLVKKHILSLNRHIPKQRKTLEELLEEDRPHVVAPNGTRHRFKAEELKRIADIVPESEHHLLKLPIYLEIESVTSGARVAGNIETKVVCSILNMKGCSREIFIYRPDIRVLRAKFPTTTQYIFLVR</sequence>